<proteinExistence type="predicted"/>
<reference evidence="1 2" key="1">
    <citation type="journal article" date="2020" name="ISME J.">
        <title>Comparative genomics reveals insights into cyanobacterial evolution and habitat adaptation.</title>
        <authorList>
            <person name="Chen M.Y."/>
            <person name="Teng W.K."/>
            <person name="Zhao L."/>
            <person name="Hu C.X."/>
            <person name="Zhou Y.K."/>
            <person name="Han B.P."/>
            <person name="Song L.R."/>
            <person name="Shu W.S."/>
        </authorList>
    </citation>
    <scope>NUCLEOTIDE SEQUENCE [LARGE SCALE GENOMIC DNA]</scope>
    <source>
        <strain evidence="1 2">FACHB-1342</strain>
    </source>
</reference>
<dbReference type="Proteomes" id="UP000648873">
    <property type="component" value="Unassembled WGS sequence"/>
</dbReference>
<dbReference type="EMBL" id="JACJSV010000001">
    <property type="protein sequence ID" value="MBD2598717.1"/>
    <property type="molecule type" value="Genomic_DNA"/>
</dbReference>
<keyword evidence="2" id="KW-1185">Reference proteome</keyword>
<evidence type="ECO:0000313" key="2">
    <source>
        <dbReference type="Proteomes" id="UP000648873"/>
    </source>
</evidence>
<sequence>MTIIRFLYNTCRFLAEHFSGNFASWLLKETVMMAKLKPSELSLDPI</sequence>
<name>A0ABR8G694_MICVR</name>
<dbReference type="RefSeq" id="WP_002740097.1">
    <property type="nucleotide sequence ID" value="NZ_JACJSV010000001.1"/>
</dbReference>
<accession>A0ABR8G694</accession>
<evidence type="ECO:0000313" key="1">
    <source>
        <dbReference type="EMBL" id="MBD2598717.1"/>
    </source>
</evidence>
<organism evidence="1 2">
    <name type="scientific">Microcystis viridis FACHB-1342</name>
    <dbReference type="NCBI Taxonomy" id="2692900"/>
    <lineage>
        <taxon>Bacteria</taxon>
        <taxon>Bacillati</taxon>
        <taxon>Cyanobacteriota</taxon>
        <taxon>Cyanophyceae</taxon>
        <taxon>Oscillatoriophycideae</taxon>
        <taxon>Chroococcales</taxon>
        <taxon>Microcystaceae</taxon>
        <taxon>Microcystis</taxon>
    </lineage>
</organism>
<gene>
    <name evidence="1" type="ORF">H6G40_00210</name>
</gene>
<comment type="caution">
    <text evidence="1">The sequence shown here is derived from an EMBL/GenBank/DDBJ whole genome shotgun (WGS) entry which is preliminary data.</text>
</comment>
<protein>
    <submittedName>
        <fullName evidence="1">Uncharacterized protein</fullName>
    </submittedName>
</protein>